<evidence type="ECO:0000256" key="2">
    <source>
        <dbReference type="ARBA" id="ARBA00022857"/>
    </source>
</evidence>
<dbReference type="InterPro" id="IPR057571">
    <property type="entry name" value="SDR_PhqE-like"/>
</dbReference>
<comment type="caution">
    <text evidence="4">The sequence shown here is derived from an EMBL/GenBank/DDBJ whole genome shotgun (WGS) entry which is preliminary data.</text>
</comment>
<organism evidence="4 5">
    <name type="scientific">Podospora bellae-mahoneyi</name>
    <dbReference type="NCBI Taxonomy" id="2093777"/>
    <lineage>
        <taxon>Eukaryota</taxon>
        <taxon>Fungi</taxon>
        <taxon>Dikarya</taxon>
        <taxon>Ascomycota</taxon>
        <taxon>Pezizomycotina</taxon>
        <taxon>Sordariomycetes</taxon>
        <taxon>Sordariomycetidae</taxon>
        <taxon>Sordariales</taxon>
        <taxon>Podosporaceae</taxon>
        <taxon>Podospora</taxon>
    </lineage>
</organism>
<dbReference type="SUPFAM" id="SSF51735">
    <property type="entry name" value="NAD(P)-binding Rossmann-fold domains"/>
    <property type="match status" value="1"/>
</dbReference>
<dbReference type="PANTHER" id="PTHR43477:SF1">
    <property type="entry name" value="DIHYDROANTICAPSIN 7-DEHYDROGENASE"/>
    <property type="match status" value="1"/>
</dbReference>
<dbReference type="CDD" id="cd05233">
    <property type="entry name" value="SDR_c"/>
    <property type="match status" value="1"/>
</dbReference>
<keyword evidence="5" id="KW-1185">Reference proteome</keyword>
<name>A0ABR0FR37_9PEZI</name>
<dbReference type="InterPro" id="IPR002347">
    <property type="entry name" value="SDR_fam"/>
</dbReference>
<reference evidence="4 5" key="1">
    <citation type="journal article" date="2023" name="bioRxiv">
        <title>High-quality genome assemblies of four members of thePodospora anserinaspecies complex.</title>
        <authorList>
            <person name="Ament-Velasquez S.L."/>
            <person name="Vogan A.A."/>
            <person name="Wallerman O."/>
            <person name="Hartmann F."/>
            <person name="Gautier V."/>
            <person name="Silar P."/>
            <person name="Giraud T."/>
            <person name="Johannesson H."/>
        </authorList>
    </citation>
    <scope>NUCLEOTIDE SEQUENCE [LARGE SCALE GENOMIC DNA]</scope>
    <source>
        <strain evidence="4 5">CBS 112042</strain>
    </source>
</reference>
<dbReference type="Pfam" id="PF23441">
    <property type="entry name" value="SDR"/>
    <property type="match status" value="1"/>
</dbReference>
<comment type="similarity">
    <text evidence="1">Belongs to the short-chain dehydrogenases/reductases (SDR) family.</text>
</comment>
<dbReference type="Proteomes" id="UP001322138">
    <property type="component" value="Unassembled WGS sequence"/>
</dbReference>
<dbReference type="EMBL" id="JAFFGZ010000004">
    <property type="protein sequence ID" value="KAK4646146.1"/>
    <property type="molecule type" value="Genomic_DNA"/>
</dbReference>
<dbReference type="InterPro" id="IPR036291">
    <property type="entry name" value="NAD(P)-bd_dom_sf"/>
</dbReference>
<dbReference type="InterPro" id="IPR051122">
    <property type="entry name" value="SDR_DHRS6-like"/>
</dbReference>
<evidence type="ECO:0000256" key="3">
    <source>
        <dbReference type="ARBA" id="ARBA00023002"/>
    </source>
</evidence>
<keyword evidence="3" id="KW-0560">Oxidoreductase</keyword>
<evidence type="ECO:0000313" key="5">
    <source>
        <dbReference type="Proteomes" id="UP001322138"/>
    </source>
</evidence>
<evidence type="ECO:0000313" key="4">
    <source>
        <dbReference type="EMBL" id="KAK4646146.1"/>
    </source>
</evidence>
<dbReference type="GeneID" id="87896006"/>
<evidence type="ECO:0000256" key="1">
    <source>
        <dbReference type="ARBA" id="ARBA00006484"/>
    </source>
</evidence>
<dbReference type="PANTHER" id="PTHR43477">
    <property type="entry name" value="DIHYDROANTICAPSIN 7-DEHYDROGENASE"/>
    <property type="match status" value="1"/>
</dbReference>
<dbReference type="PRINTS" id="PR00081">
    <property type="entry name" value="GDHRDH"/>
</dbReference>
<dbReference type="RefSeq" id="XP_062735122.1">
    <property type="nucleotide sequence ID" value="XM_062876524.1"/>
</dbReference>
<accession>A0ABR0FR37</accession>
<proteinExistence type="inferred from homology"/>
<keyword evidence="2" id="KW-0521">NADP</keyword>
<protein>
    <submittedName>
        <fullName evidence="4">Uncharacterized protein</fullName>
    </submittedName>
</protein>
<gene>
    <name evidence="4" type="ORF">QC761_207785</name>
</gene>
<dbReference type="Gene3D" id="3.40.50.720">
    <property type="entry name" value="NAD(P)-binding Rossmann-like Domain"/>
    <property type="match status" value="1"/>
</dbReference>
<sequence length="278" mass="28847">MTRADKLAGKKIAVIGGSSGIGYGAAEILLSAGAHITIISSTQEKVDRAVSQLSSTAGGNVQGRVGNVRDEAAFTELLLSLAPLDHVIFSSVDKIIRGSLAEANLSDAAGLFGVKFWGSFVVAKAIAKHDIILPGGSLTLTSGAAALRPKKGATIGGALNGGLITATISLADELAGKRIRVNTVVPGLVKTPLLGKLGNSEEQQREIYEQAAGRLSVGFVASPEDVAEAYLYAVRADYANGSTIVIGEFHYLLSWFEMSEGVSNGFGIQMAVVLFDWG</sequence>